<feature type="domain" description="U3 small nucleolar RNA-associated protein 20" evidence="3">
    <location>
        <begin position="1782"/>
        <end position="2001"/>
    </location>
</feature>
<dbReference type="GeneID" id="100903669"/>
<accession>A0AAJ6QXR0</accession>
<feature type="compositionally biased region" description="Basic residues" evidence="1">
    <location>
        <begin position="2696"/>
        <end position="2710"/>
    </location>
</feature>
<dbReference type="InterPro" id="IPR052575">
    <property type="entry name" value="SSU_processome_comp_20"/>
</dbReference>
<evidence type="ECO:0000313" key="6">
    <source>
        <dbReference type="RefSeq" id="XP_003747476.1"/>
    </source>
</evidence>
<evidence type="ECO:0000313" key="5">
    <source>
        <dbReference type="Proteomes" id="UP000694867"/>
    </source>
</evidence>
<gene>
    <name evidence="6" type="primary">LOC100903669</name>
</gene>
<dbReference type="GO" id="GO:0030686">
    <property type="term" value="C:90S preribosome"/>
    <property type="evidence" value="ECO:0007669"/>
    <property type="project" value="TreeGrafter"/>
</dbReference>
<feature type="domain" description="U3 small nucleolar RNA-associated protein 20 C-terminal" evidence="4">
    <location>
        <begin position="2366"/>
        <end position="2709"/>
    </location>
</feature>
<dbReference type="Pfam" id="PF23099">
    <property type="entry name" value="UTP20_C"/>
    <property type="match status" value="1"/>
</dbReference>
<dbReference type="InterPro" id="IPR046523">
    <property type="entry name" value="UTP20_dom"/>
</dbReference>
<name>A0AAJ6QXR0_9ACAR</name>
<evidence type="ECO:0000259" key="2">
    <source>
        <dbReference type="Pfam" id="PF07539"/>
    </source>
</evidence>
<reference evidence="6" key="1">
    <citation type="submission" date="2025-08" db="UniProtKB">
        <authorList>
            <consortium name="RefSeq"/>
        </authorList>
    </citation>
    <scope>IDENTIFICATION</scope>
</reference>
<feature type="compositionally biased region" description="Basic and acidic residues" evidence="1">
    <location>
        <begin position="2686"/>
        <end position="2695"/>
    </location>
</feature>
<dbReference type="PANTHER" id="PTHR17695:SF11">
    <property type="entry name" value="SMALL SUBUNIT PROCESSOME COMPONENT 20 HOMOLOG"/>
    <property type="match status" value="1"/>
</dbReference>
<dbReference type="InterPro" id="IPR016024">
    <property type="entry name" value="ARM-type_fold"/>
</dbReference>
<proteinExistence type="predicted"/>
<dbReference type="Gene3D" id="1.25.10.10">
    <property type="entry name" value="Leucine-rich Repeat Variant"/>
    <property type="match status" value="1"/>
</dbReference>
<protein>
    <submittedName>
        <fullName evidence="6">Small subunit processome component 20 homolog</fullName>
    </submittedName>
</protein>
<feature type="region of interest" description="Disordered" evidence="1">
    <location>
        <begin position="2686"/>
        <end position="2719"/>
    </location>
</feature>
<dbReference type="Pfam" id="PF20416">
    <property type="entry name" value="UTP20"/>
    <property type="match status" value="1"/>
</dbReference>
<sequence>MGREELRFKSFSERVAAISVDVIHRINRNASDGTHAETHFRETLDKWLELNCTQEFTQLVDLVGPDVDTLPQLVLAKKGISKLLQRQLSERGSACLEPNLELVVALARDLQADFYPEFATFFEIITSTHLQDRDAEIIEQVFTCLAYLFKFQWRFMVPDIERVFVLYEPLLSENRKDYMKAFAAESFAFLMRKVPKKAALLDLVFSRAEEDEGLARGFGVLLFEMIKGVKTRLHSCSEEVFPLIIQRIAQKGESSETRLTIVRTLLELLCNHVTTENIGFVWNTLQEALLSSEKLSASHFAALCQCFREMVASKNGKLIIDPDAVCATIEKAFSCCPEEAFAHFLDTVALVLFTCESRNSSEKSLSSVVDAFVDSTQAAPEEALIDMLEKTSKLSCFEKYMIPKFWSYCEKLDSTIALHLLTKLEELAATKILCGSDVKPWKHLHNLHFDPKSHLVSVIVDGLRLREPKMGDRGALERFWESCVLIRHLRGNLLSENAGFLLERALKCLLTVKVENVCELHLVCVQECVRSLVSFKKKVDPAGLIALLKSFKKPSVLRSMDLALHSIGKTEKQAFREELLEELWWQLASPHAIVRFLTLRILSQFEAPEEKVPKGKMSVCRYMLALESVAVTVQEFKNRTNLMEKLRFETVLKCSVDAGMSRCSLAFLFGQLYINFSQLWPTVKELIASYVDYELFWQIFDRHLGETTNIVLSGIRGDNDTVNESFDNPVLREIVNVRETFENTDYELHRVFLWNVIELLENSAVLSEVPRRHFLEFYEREFRPRSEFIASENVLLNVEPEDESMEVDGEPQKPSNVVKIDLEGAIIIDEDTDEETDLGRDDSLSVSGEVHAKKRRRSKYGVAAGQGKLKLGLTRNPIKCLQAALSALLKSDLKKIENRNDIEACFMDLLMLPDASIQKLAVECLCACGKKIVSSHKENLVKLLDDKEWMGVLNDCFLAHRPTDEGDQVDTTQSRAKKLKNTQTSLSDKERKKILPFVMRLLFGRMLTKKTGHRSKSRTATKHEAVLRFLASSQQSDLLYFIELIILPLKKFLTIELGSNSTSEVLETLAFDPERAMPVRRLKQVLFNIRNVIKHMAGVLPDFLPLLLRAVLVILRYTNLAGDRAAEVHMIYLQSMKRIRLLCVDILLIYFNDLDHYAMDIMDVHAFFDAYVWRALQEHGRNPTDAAARVYRLVSCFASKERLQFLLALRNRNDITRTIMSDLMFILQLTNTTEKVVKQIKNVVRLLLSDVGSESGAALIAHDPDDVELSDISEASLGFRVVLPYTFILLSKPFSQIEQSKKPLDPLDRFILYKLSQYNEDRTLASHMLAVIVPSFFKERKLSKQGEDRSQFETLTIIKHVAARADSLEKVYPSLCRLWSSVTDRSGRNVLVEIFETLSTRIPEVNSSICEILKDVNSWDPRLAEEPDYLRRIRGFRELVALIETMKTPAVNSALPLIHNCLYNSMTSDDLSLRDAATYALTKIITFCHDLLDEGHESFFQTCVEQEIYAGLRKGLRSSRETTRHESVKLLSHILTTCKDRKMFEELKSFQDTEKEKDFFECIIHVQIHRRARALNRLSQVLAKRTVSQRVIQDVFLPLTESFVLKDEYSKQNIAEAAIGNLGVLAKKLPWKSYARLLEKYIVFLGNKDLCAVKSSQKLVVRIVVTLLDAFHFDLSQTITIFEENMTAMSYGKMSLEDKIALPTPDVPISLENEVDLEAEGEEQLKTLPLEEASDLPPDGTVTVVDVKVGKDILVTLKDLLLTRLQTAIVRKSYYSQDEEDDNEENDVLRVPIAVAIVKLLSLLPSKIFLRKNLPSVLLKVIVFLKSRLLPVRETARAALVKIIQILGPCYLKYMIREMRSLLTRGFQLHVLSFSVHAVLEAARPQMQTGDLEECVDDLLEICMQEQFGIIADEKDITGITVKTDEAKKSKSIEMFRILAAVVSDEQLQTVLDTIENKLMTSNNARTLAKCEKILEEIGQGIERNEGLSKARILIFCYKLLKENAARLLVTDPVLAKEIGAEAEQKNGQNVKNEPPIEKPDVFLVPKAPARGASIALVSTKANVHVLICTALKVLRDLLRKHRGAEMNKLLGMLNPFVEALCSLQRCSYVNVVTEVMVVIQQLLHYPLPAFGENLPVIVKSSMGIIHKYLGTTQKAGVNYQMLIAAFKTVRCILEEQKDAHFTEEQYKMLLTYVESDICDVERQVVAFALLGTIIGKGVNLPELHKLMKKVADMSIQEPVAVIRNQARTIYQKYLFDYPIEPKLREKCVSFYLGQLEYAVEDGRRSAAEMVYQIIKQYPESILIRQNLLFFVPLAMSLVNDSSEIMKKMTYGCFKCLLTKLDENTRTSLYSLTKKWIQDVSKMQKQCLGAQVVGCFAEVEKESFEFRADDCLKLIINHLKAEDDGEEMDIDQKDERLRDRMIYFLLNSTVKILTHVNIIVSPVHSDSIAKLLDYCKSFLLHPHAWVRTSSAQIFGLLFAQYEPKVIAETLGEDTSWLTRGGREVLDELILHFLDQFQSRQAPLDLLNQLTKNLLFVAKVLLYLDGVEESGSVADASDYNESQSRHRSFQWFMYKIEKELKSLGSERTPNLEKRTCLYKLLAALALECPRQVLQRFYQNFLGPVVRDLEASSGDKDATFTQLVKEVSHILRKQMGYDFYQEKYASQLTDRARLKARMKQRRAVDRMLDPEMDLERREKRRKAEKANKKLKWRGNFPVKSS</sequence>
<dbReference type="KEGG" id="goe:100903669"/>
<dbReference type="SUPFAM" id="SSF48371">
    <property type="entry name" value="ARM repeat"/>
    <property type="match status" value="2"/>
</dbReference>
<dbReference type="GO" id="GO:0032040">
    <property type="term" value="C:small-subunit processome"/>
    <property type="evidence" value="ECO:0007669"/>
    <property type="project" value="TreeGrafter"/>
</dbReference>
<dbReference type="PANTHER" id="PTHR17695">
    <property type="entry name" value="SMALL SUBUNIT PROCESSOME COMPONENT 20 HOMOLOG"/>
    <property type="match status" value="1"/>
</dbReference>
<feature type="domain" description="U3 small nucleolar RNA-associated protein 20 N-terminal" evidence="2">
    <location>
        <begin position="892"/>
        <end position="1519"/>
    </location>
</feature>
<dbReference type="RefSeq" id="XP_003747476.1">
    <property type="nucleotide sequence ID" value="XM_003747428.1"/>
</dbReference>
<evidence type="ECO:0000259" key="3">
    <source>
        <dbReference type="Pfam" id="PF20416"/>
    </source>
</evidence>
<dbReference type="Proteomes" id="UP000694867">
    <property type="component" value="Unplaced"/>
</dbReference>
<dbReference type="InterPro" id="IPR011430">
    <property type="entry name" value="UTP20_N"/>
</dbReference>
<keyword evidence="5" id="KW-1185">Reference proteome</keyword>
<dbReference type="InterPro" id="IPR057525">
    <property type="entry name" value="UTP20_C"/>
</dbReference>
<dbReference type="Pfam" id="PF07539">
    <property type="entry name" value="UTP20_N"/>
    <property type="match status" value="1"/>
</dbReference>
<evidence type="ECO:0000259" key="4">
    <source>
        <dbReference type="Pfam" id="PF23099"/>
    </source>
</evidence>
<dbReference type="InterPro" id="IPR011989">
    <property type="entry name" value="ARM-like"/>
</dbReference>
<organism evidence="5 6">
    <name type="scientific">Galendromus occidentalis</name>
    <name type="common">western predatory mite</name>
    <dbReference type="NCBI Taxonomy" id="34638"/>
    <lineage>
        <taxon>Eukaryota</taxon>
        <taxon>Metazoa</taxon>
        <taxon>Ecdysozoa</taxon>
        <taxon>Arthropoda</taxon>
        <taxon>Chelicerata</taxon>
        <taxon>Arachnida</taxon>
        <taxon>Acari</taxon>
        <taxon>Parasitiformes</taxon>
        <taxon>Mesostigmata</taxon>
        <taxon>Gamasina</taxon>
        <taxon>Phytoseioidea</taxon>
        <taxon>Phytoseiidae</taxon>
        <taxon>Typhlodrominae</taxon>
        <taxon>Galendromus</taxon>
    </lineage>
</organism>
<evidence type="ECO:0000256" key="1">
    <source>
        <dbReference type="SAM" id="MobiDB-lite"/>
    </source>
</evidence>